<keyword evidence="3" id="KW-1185">Reference proteome</keyword>
<evidence type="ECO:0000256" key="1">
    <source>
        <dbReference type="SAM" id="Coils"/>
    </source>
</evidence>
<reference evidence="2 3" key="1">
    <citation type="submission" date="2017-11" db="EMBL/GenBank/DDBJ databases">
        <title>Comparitive Functional Genomics of Dry Heat Resistant strains isolated from the Viking Spacecraft.</title>
        <authorList>
            <person name="Seuylemezian A."/>
            <person name="Cooper K."/>
            <person name="Vaishampayan P."/>
        </authorList>
    </citation>
    <scope>NUCLEOTIDE SEQUENCE [LARGE SCALE GENOMIC DNA]</scope>
    <source>
        <strain evidence="2 3">V32-6</strain>
    </source>
</reference>
<dbReference type="OrthoDB" id="1871252at2"/>
<organism evidence="2 3">
    <name type="scientific">Neobacillus cucumis</name>
    <dbReference type="NCBI Taxonomy" id="1740721"/>
    <lineage>
        <taxon>Bacteria</taxon>
        <taxon>Bacillati</taxon>
        <taxon>Bacillota</taxon>
        <taxon>Bacilli</taxon>
        <taxon>Bacillales</taxon>
        <taxon>Bacillaceae</taxon>
        <taxon>Neobacillus</taxon>
    </lineage>
</organism>
<evidence type="ECO:0008006" key="4">
    <source>
        <dbReference type="Google" id="ProtNLM"/>
    </source>
</evidence>
<dbReference type="RefSeq" id="WP_101648097.1">
    <property type="nucleotide sequence ID" value="NZ_PGVE01000043.1"/>
</dbReference>
<feature type="coiled-coil region" evidence="1">
    <location>
        <begin position="457"/>
        <end position="487"/>
    </location>
</feature>
<evidence type="ECO:0000313" key="2">
    <source>
        <dbReference type="EMBL" id="PLS04313.1"/>
    </source>
</evidence>
<comment type="caution">
    <text evidence="2">The sequence shown here is derived from an EMBL/GenBank/DDBJ whole genome shotgun (WGS) entry which is preliminary data.</text>
</comment>
<accession>A0A2N5HFR1</accession>
<dbReference type="AlphaFoldDB" id="A0A2N5HFR1"/>
<proteinExistence type="predicted"/>
<name>A0A2N5HFR1_9BACI</name>
<protein>
    <recommendedName>
        <fullName evidence="4">Transcription initiation factor TFIID</fullName>
    </recommendedName>
</protein>
<evidence type="ECO:0000313" key="3">
    <source>
        <dbReference type="Proteomes" id="UP000234950"/>
    </source>
</evidence>
<dbReference type="Proteomes" id="UP000234950">
    <property type="component" value="Unassembled WGS sequence"/>
</dbReference>
<sequence>MRDLLQKYADSFSIHLEKLSQSENVQRSVNYPIVFLFIGDLVKEALLVIKKMNQEKWHNSSGVIYLHAYQTETMIADNLFSVQMDDKGIHRKSQRKDMYEAFDQNETMLIELNKCFRKAASKLAEYGKAYSSFQKVNLCVVTAIDDPVNILIPEITLLLKSILQESFRMVEVDLFGLLKEKQDGENFAYSTSLGISFLKELDRYQQNDFCFEKDLQLTEDHLRLPVSHHSSPLFDMVYLLSDKNENGLITEEAIQQNYEIISNLNLLKNRKIITDYHEKMDSYQHQNFKRAIKGNLPDPVYASAGFAKVTRPNQTIILHAASHFFHELLETLKSQSIQPREKILSLFDLTESSFQKYYEHFLPSADQLHDMLGLIRVTNSYQTVKAMTLFEAEEYLYEGGTQAFFSQNFEEPVRAFLQNLDLREQIEWCFYENVMNHEQYGLFCAYRWTADQPNSEMNILNEMKRMLEETRNELLKLEEQLDGIYQQAVEHSHFKKSVLPFSNRKNLISFLDYFFTEVYGTQYEILKLKVKQSILKQYQAVLGELHHSLKPKIKLINTVGAILKKTASESLLESDDELEKNIAQYYGGMLKSVTARFKEKQGPYFFLNERFFGNLPSYLERENPEDLLERLLFVCEREVLTQKEFHRSFEDELLDRSNVMTNYENREILTKEDLFKKLYLRLDVGSSVHIEVFHYTHVNRYEEKYFFGDFYSQFMQYALEKEYETRQWKVGCSHEKKTSGIEKLTLMGGFTLKDLMYYRNGEKYYKKYTENGYEFHSKAEASV</sequence>
<dbReference type="EMBL" id="PGVE01000043">
    <property type="protein sequence ID" value="PLS04313.1"/>
    <property type="molecule type" value="Genomic_DNA"/>
</dbReference>
<gene>
    <name evidence="2" type="ORF">CVD27_11740</name>
</gene>
<keyword evidence="1" id="KW-0175">Coiled coil</keyword>